<proteinExistence type="predicted"/>
<keyword evidence="3" id="KW-1185">Reference proteome</keyword>
<dbReference type="SUPFAM" id="SSF54001">
    <property type="entry name" value="Cysteine proteinases"/>
    <property type="match status" value="1"/>
</dbReference>
<dbReference type="Proteomes" id="UP000604825">
    <property type="component" value="Unassembled WGS sequence"/>
</dbReference>
<dbReference type="AlphaFoldDB" id="A0A811RKD6"/>
<reference evidence="2" key="1">
    <citation type="submission" date="2020-10" db="EMBL/GenBank/DDBJ databases">
        <authorList>
            <person name="Han B."/>
            <person name="Lu T."/>
            <person name="Zhao Q."/>
            <person name="Huang X."/>
            <person name="Zhao Y."/>
        </authorList>
    </citation>
    <scope>NUCLEOTIDE SEQUENCE</scope>
</reference>
<dbReference type="GO" id="GO:0008234">
    <property type="term" value="F:cysteine-type peptidase activity"/>
    <property type="evidence" value="ECO:0007669"/>
    <property type="project" value="InterPro"/>
</dbReference>
<feature type="domain" description="Peptidase C1A papain C-terminal" evidence="1">
    <location>
        <begin position="71"/>
        <end position="110"/>
    </location>
</feature>
<protein>
    <recommendedName>
        <fullName evidence="1">Peptidase C1A papain C-terminal domain-containing protein</fullName>
    </recommendedName>
</protein>
<accession>A0A811RKD6</accession>
<name>A0A811RKD6_9POAL</name>
<dbReference type="InterPro" id="IPR038765">
    <property type="entry name" value="Papain-like_cys_pep_sf"/>
</dbReference>
<dbReference type="InterPro" id="IPR000668">
    <property type="entry name" value="Peptidase_C1A_C"/>
</dbReference>
<evidence type="ECO:0000259" key="1">
    <source>
        <dbReference type="Pfam" id="PF00112"/>
    </source>
</evidence>
<sequence length="130" mass="14201">MSFSRLFLFWTSNVRISSVDLNFSPGQGRVGYSTASGFGSIRPDGLPISVDWREAGALTEVSHQGDWCLLGCDGGSPYKAFEYIIANGGQVPYASYPYQGCQNQVIRPTKLCDESQLITSAGLEMLMRGF</sequence>
<comment type="caution">
    <text evidence="2">The sequence shown here is derived from an EMBL/GenBank/DDBJ whole genome shotgun (WGS) entry which is preliminary data.</text>
</comment>
<dbReference type="OrthoDB" id="10661288at2759"/>
<dbReference type="EMBL" id="CAJGYO010000015">
    <property type="protein sequence ID" value="CAD6270495.1"/>
    <property type="molecule type" value="Genomic_DNA"/>
</dbReference>
<dbReference type="GO" id="GO:0006508">
    <property type="term" value="P:proteolysis"/>
    <property type="evidence" value="ECO:0007669"/>
    <property type="project" value="InterPro"/>
</dbReference>
<organism evidence="2 3">
    <name type="scientific">Miscanthus lutarioriparius</name>
    <dbReference type="NCBI Taxonomy" id="422564"/>
    <lineage>
        <taxon>Eukaryota</taxon>
        <taxon>Viridiplantae</taxon>
        <taxon>Streptophyta</taxon>
        <taxon>Embryophyta</taxon>
        <taxon>Tracheophyta</taxon>
        <taxon>Spermatophyta</taxon>
        <taxon>Magnoliopsida</taxon>
        <taxon>Liliopsida</taxon>
        <taxon>Poales</taxon>
        <taxon>Poaceae</taxon>
        <taxon>PACMAD clade</taxon>
        <taxon>Panicoideae</taxon>
        <taxon>Andropogonodae</taxon>
        <taxon>Andropogoneae</taxon>
        <taxon>Saccharinae</taxon>
        <taxon>Miscanthus</taxon>
    </lineage>
</organism>
<dbReference type="Gene3D" id="3.90.70.10">
    <property type="entry name" value="Cysteine proteinases"/>
    <property type="match status" value="1"/>
</dbReference>
<dbReference type="Pfam" id="PF00112">
    <property type="entry name" value="Peptidase_C1"/>
    <property type="match status" value="1"/>
</dbReference>
<gene>
    <name evidence="2" type="ORF">NCGR_LOCUS53787</name>
</gene>
<evidence type="ECO:0000313" key="3">
    <source>
        <dbReference type="Proteomes" id="UP000604825"/>
    </source>
</evidence>
<evidence type="ECO:0000313" key="2">
    <source>
        <dbReference type="EMBL" id="CAD6270495.1"/>
    </source>
</evidence>